<dbReference type="AlphaFoldDB" id="A0A165MZJ3"/>
<reference evidence="4 5" key="1">
    <citation type="journal article" date="2016" name="Mol. Biol. Evol.">
        <title>Comparative Genomics of Early-Diverging Mushroom-Forming Fungi Provides Insights into the Origins of Lignocellulose Decay Capabilities.</title>
        <authorList>
            <person name="Nagy L.G."/>
            <person name="Riley R."/>
            <person name="Tritt A."/>
            <person name="Adam C."/>
            <person name="Daum C."/>
            <person name="Floudas D."/>
            <person name="Sun H."/>
            <person name="Yadav J.S."/>
            <person name="Pangilinan J."/>
            <person name="Larsson K.H."/>
            <person name="Matsuura K."/>
            <person name="Barry K."/>
            <person name="Labutti K."/>
            <person name="Kuo R."/>
            <person name="Ohm R.A."/>
            <person name="Bhattacharya S.S."/>
            <person name="Shirouzu T."/>
            <person name="Yoshinaga Y."/>
            <person name="Martin F.M."/>
            <person name="Grigoriev I.V."/>
            <person name="Hibbett D.S."/>
        </authorList>
    </citation>
    <scope>NUCLEOTIDE SEQUENCE [LARGE SCALE GENOMIC DNA]</scope>
    <source>
        <strain evidence="4 5">L-15889</strain>
    </source>
</reference>
<accession>A0A165MZJ3</accession>
<evidence type="ECO:0000259" key="3">
    <source>
        <dbReference type="Pfam" id="PF05199"/>
    </source>
</evidence>
<comment type="cofactor">
    <cofactor evidence="1">
        <name>FAD</name>
        <dbReference type="ChEBI" id="CHEBI:57692"/>
    </cofactor>
</comment>
<gene>
    <name evidence="4" type="ORF">DAEQUDRAFT_798008</name>
</gene>
<dbReference type="OrthoDB" id="4778789at2759"/>
<dbReference type="STRING" id="1314783.A0A165MZJ3"/>
<dbReference type="GO" id="GO:0016614">
    <property type="term" value="F:oxidoreductase activity, acting on CH-OH group of donors"/>
    <property type="evidence" value="ECO:0007669"/>
    <property type="project" value="InterPro"/>
</dbReference>
<proteinExistence type="predicted"/>
<name>A0A165MZJ3_9APHY</name>
<dbReference type="EMBL" id="KV429091">
    <property type="protein sequence ID" value="KZT66319.1"/>
    <property type="molecule type" value="Genomic_DNA"/>
</dbReference>
<feature type="domain" description="Glucose-methanol-choline oxidoreductase C-terminal" evidence="3">
    <location>
        <begin position="41"/>
        <end position="77"/>
    </location>
</feature>
<sequence>MPSRADEDTSLSANNPDIEVIPPDRMAGHISCSFLCTPVRPTSTGTVRLASSDPLGEPLIDLNYFSTEYDMDMFLRDILSTRRPKDETLGRSWSVSFSESDFLK</sequence>
<dbReference type="InterPro" id="IPR007867">
    <property type="entry name" value="GMC_OxRtase_C"/>
</dbReference>
<organism evidence="4 5">
    <name type="scientific">Daedalea quercina L-15889</name>
    <dbReference type="NCBI Taxonomy" id="1314783"/>
    <lineage>
        <taxon>Eukaryota</taxon>
        <taxon>Fungi</taxon>
        <taxon>Dikarya</taxon>
        <taxon>Basidiomycota</taxon>
        <taxon>Agaricomycotina</taxon>
        <taxon>Agaricomycetes</taxon>
        <taxon>Polyporales</taxon>
        <taxon>Fomitopsis</taxon>
    </lineage>
</organism>
<evidence type="ECO:0000313" key="5">
    <source>
        <dbReference type="Proteomes" id="UP000076727"/>
    </source>
</evidence>
<keyword evidence="5" id="KW-1185">Reference proteome</keyword>
<dbReference type="SUPFAM" id="SSF54373">
    <property type="entry name" value="FAD-linked reductases, C-terminal domain"/>
    <property type="match status" value="1"/>
</dbReference>
<feature type="region of interest" description="Disordered" evidence="2">
    <location>
        <begin position="1"/>
        <end position="22"/>
    </location>
</feature>
<dbReference type="Proteomes" id="UP000076727">
    <property type="component" value="Unassembled WGS sequence"/>
</dbReference>
<dbReference type="Gene3D" id="3.30.560.10">
    <property type="entry name" value="Glucose Oxidase, domain 3"/>
    <property type="match status" value="1"/>
</dbReference>
<evidence type="ECO:0000256" key="2">
    <source>
        <dbReference type="SAM" id="MobiDB-lite"/>
    </source>
</evidence>
<protein>
    <recommendedName>
        <fullName evidence="3">Glucose-methanol-choline oxidoreductase C-terminal domain-containing protein</fullName>
    </recommendedName>
</protein>
<evidence type="ECO:0000256" key="1">
    <source>
        <dbReference type="ARBA" id="ARBA00001974"/>
    </source>
</evidence>
<evidence type="ECO:0000313" key="4">
    <source>
        <dbReference type="EMBL" id="KZT66319.1"/>
    </source>
</evidence>
<dbReference type="Pfam" id="PF05199">
    <property type="entry name" value="GMC_oxred_C"/>
    <property type="match status" value="1"/>
</dbReference>